<feature type="transmembrane region" description="Helical" evidence="1">
    <location>
        <begin position="45"/>
        <end position="67"/>
    </location>
</feature>
<gene>
    <name evidence="2" type="ORF">FHW12_001573</name>
</gene>
<name>A0A839F0D2_9GAMM</name>
<evidence type="ECO:0000313" key="3">
    <source>
        <dbReference type="Proteomes" id="UP000550401"/>
    </source>
</evidence>
<comment type="caution">
    <text evidence="2">The sequence shown here is derived from an EMBL/GenBank/DDBJ whole genome shotgun (WGS) entry which is preliminary data.</text>
</comment>
<keyword evidence="1" id="KW-0472">Membrane</keyword>
<evidence type="ECO:0000256" key="1">
    <source>
        <dbReference type="SAM" id="Phobius"/>
    </source>
</evidence>
<keyword evidence="1" id="KW-0812">Transmembrane</keyword>
<evidence type="ECO:0000313" key="2">
    <source>
        <dbReference type="EMBL" id="MBA8887359.1"/>
    </source>
</evidence>
<dbReference type="RefSeq" id="WP_182530438.1">
    <property type="nucleotide sequence ID" value="NZ_JACGXL010000002.1"/>
</dbReference>
<dbReference type="EMBL" id="JACGXL010000002">
    <property type="protein sequence ID" value="MBA8887359.1"/>
    <property type="molecule type" value="Genomic_DNA"/>
</dbReference>
<keyword evidence="1" id="KW-1133">Transmembrane helix</keyword>
<keyword evidence="3" id="KW-1185">Reference proteome</keyword>
<organism evidence="2 3">
    <name type="scientific">Dokdonella fugitiva</name>
    <dbReference type="NCBI Taxonomy" id="328517"/>
    <lineage>
        <taxon>Bacteria</taxon>
        <taxon>Pseudomonadati</taxon>
        <taxon>Pseudomonadota</taxon>
        <taxon>Gammaproteobacteria</taxon>
        <taxon>Lysobacterales</taxon>
        <taxon>Rhodanobacteraceae</taxon>
        <taxon>Dokdonella</taxon>
    </lineage>
</organism>
<dbReference type="Proteomes" id="UP000550401">
    <property type="component" value="Unassembled WGS sequence"/>
</dbReference>
<accession>A0A839F0D2</accession>
<dbReference type="AlphaFoldDB" id="A0A839F0D2"/>
<protein>
    <submittedName>
        <fullName evidence="2">Uncharacterized protein</fullName>
    </submittedName>
</protein>
<sequence>MKHERATARGFDPRRLPEFAPDPALWSRIAAAQQRRVSVRRWQRAAFGGALAASVAAAVLVAGRFGVAPVAPAATAAMQDESRTLEGEWHRLAGTRAAALGSTRLRAIDAELQAAYDRGAATDELASLWQQRNRALRGLIAAMQDGAYGRASSITQL</sequence>
<proteinExistence type="predicted"/>
<reference evidence="2 3" key="1">
    <citation type="submission" date="2020-07" db="EMBL/GenBank/DDBJ databases">
        <title>Genomic Encyclopedia of Type Strains, Phase IV (KMG-V): Genome sequencing to study the core and pangenomes of soil and plant-associated prokaryotes.</title>
        <authorList>
            <person name="Whitman W."/>
        </authorList>
    </citation>
    <scope>NUCLEOTIDE SEQUENCE [LARGE SCALE GENOMIC DNA]</scope>
    <source>
        <strain evidence="2 3">RH2WT43</strain>
    </source>
</reference>